<reference evidence="2 3" key="1">
    <citation type="submission" date="2016-10" db="EMBL/GenBank/DDBJ databases">
        <title>Draft genome sequence of Coniochaeta ligniaria NRRL30616, a lignocellulolytic fungus for bioabatement of inhibitors in plant biomass hydrolysates.</title>
        <authorList>
            <consortium name="DOE Joint Genome Institute"/>
            <person name="Jimenez D.J."/>
            <person name="Hector R.E."/>
            <person name="Riley R."/>
            <person name="Sun H."/>
            <person name="Grigoriev I.V."/>
            <person name="Van Elsas J.D."/>
            <person name="Nichols N.N."/>
        </authorList>
    </citation>
    <scope>NUCLEOTIDE SEQUENCE [LARGE SCALE GENOMIC DNA]</scope>
    <source>
        <strain evidence="2 3">NRRL 30616</strain>
    </source>
</reference>
<protein>
    <submittedName>
        <fullName evidence="2">Uncharacterized protein</fullName>
    </submittedName>
</protein>
<gene>
    <name evidence="2" type="ORF">CONLIGDRAFT_226064</name>
</gene>
<evidence type="ECO:0000256" key="1">
    <source>
        <dbReference type="SAM" id="MobiDB-lite"/>
    </source>
</evidence>
<keyword evidence="3" id="KW-1185">Reference proteome</keyword>
<name>A0A1J7I3X5_9PEZI</name>
<evidence type="ECO:0000313" key="2">
    <source>
        <dbReference type="EMBL" id="OIW22335.1"/>
    </source>
</evidence>
<dbReference type="Proteomes" id="UP000182658">
    <property type="component" value="Unassembled WGS sequence"/>
</dbReference>
<dbReference type="InParanoid" id="A0A1J7I3X5"/>
<evidence type="ECO:0000313" key="3">
    <source>
        <dbReference type="Proteomes" id="UP000182658"/>
    </source>
</evidence>
<feature type="compositionally biased region" description="Polar residues" evidence="1">
    <location>
        <begin position="118"/>
        <end position="132"/>
    </location>
</feature>
<dbReference type="EMBL" id="KV875121">
    <property type="protein sequence ID" value="OIW22335.1"/>
    <property type="molecule type" value="Genomic_DNA"/>
</dbReference>
<dbReference type="AlphaFoldDB" id="A0A1J7I3X5"/>
<accession>A0A1J7I3X5</accession>
<organism evidence="2 3">
    <name type="scientific">Coniochaeta ligniaria NRRL 30616</name>
    <dbReference type="NCBI Taxonomy" id="1408157"/>
    <lineage>
        <taxon>Eukaryota</taxon>
        <taxon>Fungi</taxon>
        <taxon>Dikarya</taxon>
        <taxon>Ascomycota</taxon>
        <taxon>Pezizomycotina</taxon>
        <taxon>Sordariomycetes</taxon>
        <taxon>Sordariomycetidae</taxon>
        <taxon>Coniochaetales</taxon>
        <taxon>Coniochaetaceae</taxon>
        <taxon>Coniochaeta</taxon>
    </lineage>
</organism>
<sequence length="141" mass="15033">MTSSSQNSTTSSPGRYVSAETTQLIAGQPLAAFVSTLPLHLSGAMTSDPPFTTAATPATALTAANLPYLLRRTLRHCRRPSTSPPAHPLQGLLSRRVNMTDYATAKEVVERVKGTAITGNEPQSQRPFTVSQPLPLFNKSA</sequence>
<proteinExistence type="predicted"/>
<feature type="region of interest" description="Disordered" evidence="1">
    <location>
        <begin position="118"/>
        <end position="141"/>
    </location>
</feature>